<evidence type="ECO:0000259" key="2">
    <source>
        <dbReference type="Pfam" id="PF01243"/>
    </source>
</evidence>
<comment type="caution">
    <text evidence="3">The sequence shown here is derived from an EMBL/GenBank/DDBJ whole genome shotgun (WGS) entry which is preliminary data.</text>
</comment>
<accession>A0AAD2FKE7</accession>
<organism evidence="3 4">
    <name type="scientific">Cylindrotheca closterium</name>
    <dbReference type="NCBI Taxonomy" id="2856"/>
    <lineage>
        <taxon>Eukaryota</taxon>
        <taxon>Sar</taxon>
        <taxon>Stramenopiles</taxon>
        <taxon>Ochrophyta</taxon>
        <taxon>Bacillariophyta</taxon>
        <taxon>Bacillariophyceae</taxon>
        <taxon>Bacillariophycidae</taxon>
        <taxon>Bacillariales</taxon>
        <taxon>Bacillariaceae</taxon>
        <taxon>Cylindrotheca</taxon>
    </lineage>
</organism>
<dbReference type="SUPFAM" id="SSF50475">
    <property type="entry name" value="FMN-binding split barrel"/>
    <property type="match status" value="1"/>
</dbReference>
<feature type="domain" description="Pyridoxamine 5'-phosphate oxidase N-terminal" evidence="2">
    <location>
        <begin position="13"/>
        <end position="113"/>
    </location>
</feature>
<sequence length="270" mass="30157">MGKLLDSICEHDVEFMAKQKVFFVATAPLSPHHRVNVSPKAPGTSLVVLNPHKVAYLDLTGSGSETASHLSENGRITILFCHLEEGPPRLMRLHGKARILLKEEADAELLSKFPSSLTSHPGFRAIYVMDVDRISSSCGYSMPIFSFDRYRTKLDDWTKNKGSEGMAEYGLTKNSFSIDGIPSLAVLKAQKDGNPYRINPKPTDGYIYGEKVSMNRLLSHVLGMQHGIRQKLFVENYGPLMFLCGMFTAYALQWIMMSSQQFSMDGVNEL</sequence>
<dbReference type="EMBL" id="CAKOGP040001335">
    <property type="protein sequence ID" value="CAJ1945252.1"/>
    <property type="molecule type" value="Genomic_DNA"/>
</dbReference>
<reference evidence="3" key="1">
    <citation type="submission" date="2023-08" db="EMBL/GenBank/DDBJ databases">
        <authorList>
            <person name="Audoor S."/>
            <person name="Bilcke G."/>
        </authorList>
    </citation>
    <scope>NUCLEOTIDE SEQUENCE</scope>
</reference>
<feature type="transmembrane region" description="Helical" evidence="1">
    <location>
        <begin position="237"/>
        <end position="255"/>
    </location>
</feature>
<dbReference type="Pfam" id="PF01243">
    <property type="entry name" value="PNPOx_N"/>
    <property type="match status" value="1"/>
</dbReference>
<keyword evidence="1" id="KW-0472">Membrane</keyword>
<evidence type="ECO:0000313" key="3">
    <source>
        <dbReference type="EMBL" id="CAJ1945252.1"/>
    </source>
</evidence>
<gene>
    <name evidence="3" type="ORF">CYCCA115_LOCUS9396</name>
</gene>
<proteinExistence type="predicted"/>
<keyword evidence="4" id="KW-1185">Reference proteome</keyword>
<dbReference type="InterPro" id="IPR012349">
    <property type="entry name" value="Split_barrel_FMN-bd"/>
</dbReference>
<evidence type="ECO:0000313" key="4">
    <source>
        <dbReference type="Proteomes" id="UP001295423"/>
    </source>
</evidence>
<dbReference type="Gene3D" id="2.30.110.10">
    <property type="entry name" value="Electron Transport, Fmn-binding Protein, Chain A"/>
    <property type="match status" value="1"/>
</dbReference>
<name>A0AAD2FKE7_9STRA</name>
<keyword evidence="1" id="KW-1133">Transmembrane helix</keyword>
<protein>
    <recommendedName>
        <fullName evidence="2">Pyridoxamine 5'-phosphate oxidase N-terminal domain-containing protein</fullName>
    </recommendedName>
</protein>
<dbReference type="AlphaFoldDB" id="A0AAD2FKE7"/>
<keyword evidence="1" id="KW-0812">Transmembrane</keyword>
<dbReference type="Proteomes" id="UP001295423">
    <property type="component" value="Unassembled WGS sequence"/>
</dbReference>
<dbReference type="InterPro" id="IPR011576">
    <property type="entry name" value="Pyridox_Oxase_N"/>
</dbReference>
<dbReference type="PANTHER" id="PTHR39336">
    <property type="entry name" value="PYRIDOXAMINE PHOSPHATE OXIDASE FAMILY PROTEIN (AFU_ORTHOLOGUE AFUA_6G11440)"/>
    <property type="match status" value="1"/>
</dbReference>
<dbReference type="PANTHER" id="PTHR39336:SF1">
    <property type="entry name" value="PYRIDOXAMINE PHOSPHATE OXIDASE FAMILY PROTEIN (AFU_ORTHOLOGUE AFUA_6G11440)"/>
    <property type="match status" value="1"/>
</dbReference>
<evidence type="ECO:0000256" key="1">
    <source>
        <dbReference type="SAM" id="Phobius"/>
    </source>
</evidence>